<feature type="transmembrane region" description="Helical" evidence="8">
    <location>
        <begin position="127"/>
        <end position="148"/>
    </location>
</feature>
<feature type="transmembrane region" description="Helical" evidence="8">
    <location>
        <begin position="356"/>
        <end position="381"/>
    </location>
</feature>
<evidence type="ECO:0000313" key="9">
    <source>
        <dbReference type="EMBL" id="MFC3226148.1"/>
    </source>
</evidence>
<dbReference type="CDD" id="cd17486">
    <property type="entry name" value="MFS_AmpG_like"/>
    <property type="match status" value="1"/>
</dbReference>
<feature type="transmembrane region" description="Helical" evidence="8">
    <location>
        <begin position="30"/>
        <end position="54"/>
    </location>
</feature>
<feature type="transmembrane region" description="Helical" evidence="8">
    <location>
        <begin position="421"/>
        <end position="447"/>
    </location>
</feature>
<organism evidence="9 10">
    <name type="scientific">Marinibaculum pumilum</name>
    <dbReference type="NCBI Taxonomy" id="1766165"/>
    <lineage>
        <taxon>Bacteria</taxon>
        <taxon>Pseudomonadati</taxon>
        <taxon>Pseudomonadota</taxon>
        <taxon>Alphaproteobacteria</taxon>
        <taxon>Rhodospirillales</taxon>
        <taxon>Rhodospirillaceae</taxon>
        <taxon>Marinibaculum</taxon>
    </lineage>
</organism>
<gene>
    <name evidence="9" type="ORF">ACFOGJ_02850</name>
</gene>
<proteinExistence type="inferred from homology"/>
<dbReference type="RefSeq" id="WP_379897954.1">
    <property type="nucleotide sequence ID" value="NZ_JBHRTR010000007.1"/>
</dbReference>
<dbReference type="SUPFAM" id="SSF103473">
    <property type="entry name" value="MFS general substrate transporter"/>
    <property type="match status" value="1"/>
</dbReference>
<dbReference type="InterPro" id="IPR004752">
    <property type="entry name" value="AmpG_permease/AT-1"/>
</dbReference>
<keyword evidence="3" id="KW-0813">Transport</keyword>
<accession>A0ABV7KUU5</accession>
<feature type="region of interest" description="Disordered" evidence="7">
    <location>
        <begin position="451"/>
        <end position="470"/>
    </location>
</feature>
<keyword evidence="5 8" id="KW-1133">Transmembrane helix</keyword>
<evidence type="ECO:0000256" key="2">
    <source>
        <dbReference type="ARBA" id="ARBA00008335"/>
    </source>
</evidence>
<evidence type="ECO:0000256" key="6">
    <source>
        <dbReference type="ARBA" id="ARBA00023136"/>
    </source>
</evidence>
<evidence type="ECO:0000256" key="3">
    <source>
        <dbReference type="ARBA" id="ARBA00022448"/>
    </source>
</evidence>
<dbReference type="EMBL" id="JBHRTR010000007">
    <property type="protein sequence ID" value="MFC3226148.1"/>
    <property type="molecule type" value="Genomic_DNA"/>
</dbReference>
<comment type="caution">
    <text evidence="9">The sequence shown here is derived from an EMBL/GenBank/DDBJ whole genome shotgun (WGS) entry which is preliminary data.</text>
</comment>
<feature type="transmembrane region" description="Helical" evidence="8">
    <location>
        <begin position="305"/>
        <end position="324"/>
    </location>
</feature>
<comment type="similarity">
    <text evidence="2">Belongs to the major facilitator superfamily.</text>
</comment>
<comment type="subcellular location">
    <subcellularLocation>
        <location evidence="1">Membrane</location>
        <topology evidence="1">Multi-pass membrane protein</topology>
    </subcellularLocation>
</comment>
<keyword evidence="10" id="KW-1185">Reference proteome</keyword>
<feature type="transmembrane region" description="Helical" evidence="8">
    <location>
        <begin position="264"/>
        <end position="285"/>
    </location>
</feature>
<dbReference type="Gene3D" id="1.20.1250.20">
    <property type="entry name" value="MFS general substrate transporter like domains"/>
    <property type="match status" value="1"/>
</dbReference>
<evidence type="ECO:0000256" key="4">
    <source>
        <dbReference type="ARBA" id="ARBA00022692"/>
    </source>
</evidence>
<keyword evidence="6 8" id="KW-0472">Membrane</keyword>
<dbReference type="Pfam" id="PF07690">
    <property type="entry name" value="MFS_1"/>
    <property type="match status" value="1"/>
</dbReference>
<evidence type="ECO:0000256" key="8">
    <source>
        <dbReference type="SAM" id="Phobius"/>
    </source>
</evidence>
<evidence type="ECO:0000313" key="10">
    <source>
        <dbReference type="Proteomes" id="UP001595528"/>
    </source>
</evidence>
<feature type="transmembrane region" description="Helical" evidence="8">
    <location>
        <begin position="331"/>
        <end position="350"/>
    </location>
</feature>
<evidence type="ECO:0000256" key="1">
    <source>
        <dbReference type="ARBA" id="ARBA00004141"/>
    </source>
</evidence>
<feature type="transmembrane region" description="Helical" evidence="8">
    <location>
        <begin position="393"/>
        <end position="415"/>
    </location>
</feature>
<dbReference type="InterPro" id="IPR011701">
    <property type="entry name" value="MFS"/>
</dbReference>
<evidence type="ECO:0000256" key="7">
    <source>
        <dbReference type="SAM" id="MobiDB-lite"/>
    </source>
</evidence>
<sequence>MTDRSPAAAPPAGWSQRLAAAVAVYARPRLIAVLLVGFSQGLPLALTGSTVAFWLREEGISLAAIGLFALVALPYTFKFVWAPLIDQLPVPLMTRRFGRRRGWALTMQAALILALIVMGLTDPTANLTLFALLAVAVAFFSASQDIVTDAWRVELLEDDQLAAGAAMVVSGYRIGMLASGAGALYLASVLPWSMVYVIMGAGILVGVATILVMPEPLNGTERITGARPEVGGRAHRQPVAERLAAWFARAFVGPFSEFMARRGWVAFLLFAVLYKLGDSMAGHMATPLYVDLGFDKVEVANYAKVLGTAATFGGLFVGGALMRGLGLGPTLWIAGIAQALSNLTFAALALVGHQDWMLATAIGVENLTGGVGTAALVAYFSLLCNVQFTATQFALLSAFASAARTFLTAPTGWLVEDLGWVHYFVVTTLAAAPGLAVLLWITIYVGFRRPGQDSRTGQGDKAENEEGEPR</sequence>
<dbReference type="Proteomes" id="UP001595528">
    <property type="component" value="Unassembled WGS sequence"/>
</dbReference>
<evidence type="ECO:0000256" key="5">
    <source>
        <dbReference type="ARBA" id="ARBA00022989"/>
    </source>
</evidence>
<keyword evidence="4 8" id="KW-0812">Transmembrane</keyword>
<dbReference type="InterPro" id="IPR036259">
    <property type="entry name" value="MFS_trans_sf"/>
</dbReference>
<protein>
    <submittedName>
        <fullName evidence="9">AmpG family muropeptide MFS transporter</fullName>
    </submittedName>
</protein>
<feature type="transmembrane region" description="Helical" evidence="8">
    <location>
        <begin position="60"/>
        <end position="81"/>
    </location>
</feature>
<name>A0ABV7KUU5_9PROT</name>
<dbReference type="PANTHER" id="PTHR12778">
    <property type="entry name" value="SOLUTE CARRIER FAMILY 33 ACETYL-COA TRANSPORTER -RELATED"/>
    <property type="match status" value="1"/>
</dbReference>
<feature type="transmembrane region" description="Helical" evidence="8">
    <location>
        <begin position="160"/>
        <end position="187"/>
    </location>
</feature>
<dbReference type="PANTHER" id="PTHR12778:SF10">
    <property type="entry name" value="MAJOR FACILITATOR SUPERFAMILY DOMAIN-CONTAINING PROTEIN 3"/>
    <property type="match status" value="1"/>
</dbReference>
<reference evidence="10" key="1">
    <citation type="journal article" date="2019" name="Int. J. Syst. Evol. Microbiol.">
        <title>The Global Catalogue of Microorganisms (GCM) 10K type strain sequencing project: providing services to taxonomists for standard genome sequencing and annotation.</title>
        <authorList>
            <consortium name="The Broad Institute Genomics Platform"/>
            <consortium name="The Broad Institute Genome Sequencing Center for Infectious Disease"/>
            <person name="Wu L."/>
            <person name="Ma J."/>
        </authorList>
    </citation>
    <scope>NUCLEOTIDE SEQUENCE [LARGE SCALE GENOMIC DNA]</scope>
    <source>
        <strain evidence="10">KCTC 42964</strain>
    </source>
</reference>
<dbReference type="NCBIfam" id="TIGR00901">
    <property type="entry name" value="2A0125"/>
    <property type="match status" value="1"/>
</dbReference>
<feature type="transmembrane region" description="Helical" evidence="8">
    <location>
        <begin position="102"/>
        <end position="121"/>
    </location>
</feature>
<feature type="compositionally biased region" description="Basic and acidic residues" evidence="7">
    <location>
        <begin position="458"/>
        <end position="470"/>
    </location>
</feature>
<feature type="transmembrane region" description="Helical" evidence="8">
    <location>
        <begin position="193"/>
        <end position="213"/>
    </location>
</feature>